<protein>
    <submittedName>
        <fullName evidence="1">Uncharacterized protein</fullName>
    </submittedName>
</protein>
<sequence length="158" mass="17752">MLPFLILFPDGGFVRHGHCPKLHTTASWIKSPLQMLLPPFVGLVDASAAKVCRVALLPSSLWHGDWRPSVWMHVVNKIGRQLYWDSRDNSLGIRRAGRKGRWIVKNTTNGSKIASINLILNDLLIVRPLCSHEHGRCCISLAARDSQRESIRLNGVDE</sequence>
<proteinExistence type="predicted"/>
<evidence type="ECO:0000313" key="2">
    <source>
        <dbReference type="Proteomes" id="UP000319555"/>
    </source>
</evidence>
<dbReference type="AlphaFoldDB" id="A0A521CLC5"/>
<organism evidence="1 2">
    <name type="scientific">Ruegeria faecimaris</name>
    <dbReference type="NCBI Taxonomy" id="686389"/>
    <lineage>
        <taxon>Bacteria</taxon>
        <taxon>Pseudomonadati</taxon>
        <taxon>Pseudomonadota</taxon>
        <taxon>Alphaproteobacteria</taxon>
        <taxon>Rhodobacterales</taxon>
        <taxon>Roseobacteraceae</taxon>
        <taxon>Ruegeria</taxon>
    </lineage>
</organism>
<evidence type="ECO:0000313" key="1">
    <source>
        <dbReference type="EMBL" id="SMO59490.1"/>
    </source>
</evidence>
<dbReference type="EMBL" id="FXTE01000003">
    <property type="protein sequence ID" value="SMO59490.1"/>
    <property type="molecule type" value="Genomic_DNA"/>
</dbReference>
<reference evidence="1 2" key="1">
    <citation type="submission" date="2017-05" db="EMBL/GenBank/DDBJ databases">
        <authorList>
            <person name="Varghese N."/>
            <person name="Submissions S."/>
        </authorList>
    </citation>
    <scope>NUCLEOTIDE SEQUENCE [LARGE SCALE GENOMIC DNA]</scope>
    <source>
        <strain evidence="1 2">DSM 28009</strain>
    </source>
</reference>
<dbReference type="Proteomes" id="UP000319555">
    <property type="component" value="Unassembled WGS sequence"/>
</dbReference>
<accession>A0A521CLC5</accession>
<name>A0A521CLC5_9RHOB</name>
<keyword evidence="2" id="KW-1185">Reference proteome</keyword>
<gene>
    <name evidence="1" type="ORF">SAMN06265380_10331</name>
</gene>